<dbReference type="Proteomes" id="UP000030104">
    <property type="component" value="Unassembled WGS sequence"/>
</dbReference>
<dbReference type="EMBL" id="JQGA01000535">
    <property type="protein sequence ID" value="KGO75040.1"/>
    <property type="molecule type" value="Genomic_DNA"/>
</dbReference>
<organism evidence="1 2">
    <name type="scientific">Penicillium italicum</name>
    <name type="common">Blue mold</name>
    <dbReference type="NCBI Taxonomy" id="40296"/>
    <lineage>
        <taxon>Eukaryota</taxon>
        <taxon>Fungi</taxon>
        <taxon>Dikarya</taxon>
        <taxon>Ascomycota</taxon>
        <taxon>Pezizomycotina</taxon>
        <taxon>Eurotiomycetes</taxon>
        <taxon>Eurotiomycetidae</taxon>
        <taxon>Eurotiales</taxon>
        <taxon>Aspergillaceae</taxon>
        <taxon>Penicillium</taxon>
    </lineage>
</organism>
<dbReference type="AlphaFoldDB" id="A0A0A2LEG6"/>
<dbReference type="HOGENOM" id="CLU_3406517_0_0_1"/>
<accession>A0A0A2LEG6</accession>
<protein>
    <submittedName>
        <fullName evidence="1">Uncharacterized protein</fullName>
    </submittedName>
</protein>
<sequence>MLESFTCLGWKKRGIEAKSSLLADYHPFFF</sequence>
<evidence type="ECO:0000313" key="2">
    <source>
        <dbReference type="Proteomes" id="UP000030104"/>
    </source>
</evidence>
<proteinExistence type="predicted"/>
<name>A0A0A2LEG6_PENIT</name>
<keyword evidence="2" id="KW-1185">Reference proteome</keyword>
<reference evidence="1 2" key="1">
    <citation type="journal article" date="2015" name="Mol. Plant Microbe Interact.">
        <title>Genome, transcriptome, and functional analyses of Penicillium expansum provide new insights into secondary metabolism and pathogenicity.</title>
        <authorList>
            <person name="Ballester A.R."/>
            <person name="Marcet-Houben M."/>
            <person name="Levin E."/>
            <person name="Sela N."/>
            <person name="Selma-Lazaro C."/>
            <person name="Carmona L."/>
            <person name="Wisniewski M."/>
            <person name="Droby S."/>
            <person name="Gonzalez-Candelas L."/>
            <person name="Gabaldon T."/>
        </authorList>
    </citation>
    <scope>NUCLEOTIDE SEQUENCE [LARGE SCALE GENOMIC DNA]</scope>
    <source>
        <strain evidence="1 2">PHI-1</strain>
    </source>
</reference>
<gene>
    <name evidence="1" type="ORF">PITC_047230</name>
</gene>
<comment type="caution">
    <text evidence="1">The sequence shown here is derived from an EMBL/GenBank/DDBJ whole genome shotgun (WGS) entry which is preliminary data.</text>
</comment>
<evidence type="ECO:0000313" key="1">
    <source>
        <dbReference type="EMBL" id="KGO75040.1"/>
    </source>
</evidence>
<dbReference type="OrthoDB" id="10418110at2759"/>